<organism evidence="3 4">
    <name type="scientific">Rhizorhapis suberifaciens</name>
    <name type="common">corky root of lettuce</name>
    <dbReference type="NCBI Taxonomy" id="13656"/>
    <lineage>
        <taxon>Bacteria</taxon>
        <taxon>Pseudomonadati</taxon>
        <taxon>Pseudomonadota</taxon>
        <taxon>Alphaproteobacteria</taxon>
        <taxon>Sphingomonadales</taxon>
        <taxon>Sphingomonadaceae</taxon>
        <taxon>Rhizorhapis</taxon>
    </lineage>
</organism>
<dbReference type="EMBL" id="JACHOV010000002">
    <property type="protein sequence ID" value="MBB4640555.1"/>
    <property type="molecule type" value="Genomic_DNA"/>
</dbReference>
<dbReference type="InterPro" id="IPR018673">
    <property type="entry name" value="DUF2141"/>
</dbReference>
<gene>
    <name evidence="3" type="ORF">HNQ99_000843</name>
</gene>
<dbReference type="RefSeq" id="WP_184474373.1">
    <property type="nucleotide sequence ID" value="NZ_JACHOV010000002.1"/>
</dbReference>
<feature type="signal peptide" evidence="2">
    <location>
        <begin position="1"/>
        <end position="27"/>
    </location>
</feature>
<dbReference type="Pfam" id="PF09912">
    <property type="entry name" value="DUF2141"/>
    <property type="match status" value="1"/>
</dbReference>
<proteinExistence type="predicted"/>
<comment type="caution">
    <text evidence="3">The sequence shown here is derived from an EMBL/GenBank/DDBJ whole genome shotgun (WGS) entry which is preliminary data.</text>
</comment>
<evidence type="ECO:0000313" key="4">
    <source>
        <dbReference type="Proteomes" id="UP000575068"/>
    </source>
</evidence>
<reference evidence="3 4" key="1">
    <citation type="submission" date="2020-08" db="EMBL/GenBank/DDBJ databases">
        <title>Genomic Encyclopedia of Type Strains, Phase IV (KMG-IV): sequencing the most valuable type-strain genomes for metagenomic binning, comparative biology and taxonomic classification.</title>
        <authorList>
            <person name="Goeker M."/>
        </authorList>
    </citation>
    <scope>NUCLEOTIDE SEQUENCE [LARGE SCALE GENOMIC DNA]</scope>
    <source>
        <strain evidence="3 4">DSM 7465</strain>
    </source>
</reference>
<feature type="region of interest" description="Disordered" evidence="1">
    <location>
        <begin position="109"/>
        <end position="130"/>
    </location>
</feature>
<sequence>MLKFAAKSVAVAASAAFTLFLPLGAEAAAIGPHAAMCDNGASAVLVQVEGLKSRTGKIRVQLYTSNSRTFLEKGEWLERVEVPVPSSGVADVCVPVPKPGNYAVYVRHDANGNGKSDRKDGGGFSGNPDVSLSDLVMKKKPSMSKTQFSVGNETRPIRVVMNYVQGLSFQPLKQYR</sequence>
<keyword evidence="4" id="KW-1185">Reference proteome</keyword>
<name>A0A840HRJ8_9SPHN</name>
<evidence type="ECO:0000256" key="1">
    <source>
        <dbReference type="SAM" id="MobiDB-lite"/>
    </source>
</evidence>
<accession>A0A840HRJ8</accession>
<protein>
    <submittedName>
        <fullName evidence="3">Uncharacterized protein (DUF2141 family)</fullName>
    </submittedName>
</protein>
<keyword evidence="2" id="KW-0732">Signal</keyword>
<evidence type="ECO:0000313" key="3">
    <source>
        <dbReference type="EMBL" id="MBB4640555.1"/>
    </source>
</evidence>
<feature type="compositionally biased region" description="Basic and acidic residues" evidence="1">
    <location>
        <begin position="109"/>
        <end position="121"/>
    </location>
</feature>
<feature type="chain" id="PRO_5032532628" evidence="2">
    <location>
        <begin position="28"/>
        <end position="176"/>
    </location>
</feature>
<dbReference type="AlphaFoldDB" id="A0A840HRJ8"/>
<evidence type="ECO:0000256" key="2">
    <source>
        <dbReference type="SAM" id="SignalP"/>
    </source>
</evidence>
<dbReference type="Proteomes" id="UP000575068">
    <property type="component" value="Unassembled WGS sequence"/>
</dbReference>